<feature type="region of interest" description="Disordered" evidence="1">
    <location>
        <begin position="1"/>
        <end position="20"/>
    </location>
</feature>
<reference evidence="2" key="2">
    <citation type="journal article" date="2015" name="Fish Shellfish Immunol.">
        <title>Early steps in the European eel (Anguilla anguilla)-Vibrio vulnificus interaction in the gills: Role of the RtxA13 toxin.</title>
        <authorList>
            <person name="Callol A."/>
            <person name="Pajuelo D."/>
            <person name="Ebbesson L."/>
            <person name="Teles M."/>
            <person name="MacKenzie S."/>
            <person name="Amaro C."/>
        </authorList>
    </citation>
    <scope>NUCLEOTIDE SEQUENCE</scope>
</reference>
<evidence type="ECO:0000256" key="1">
    <source>
        <dbReference type="SAM" id="MobiDB-lite"/>
    </source>
</evidence>
<dbReference type="AlphaFoldDB" id="A0A0E9TGZ5"/>
<proteinExistence type="predicted"/>
<dbReference type="EMBL" id="GBXM01056382">
    <property type="protein sequence ID" value="JAH52195.1"/>
    <property type="molecule type" value="Transcribed_RNA"/>
</dbReference>
<sequence length="44" mass="4887">MCSRKWGKSTTQDGSSAPEGQMTLCFTKMRAILCACTRLGMRKD</sequence>
<organism evidence="2">
    <name type="scientific">Anguilla anguilla</name>
    <name type="common">European freshwater eel</name>
    <name type="synonym">Muraena anguilla</name>
    <dbReference type="NCBI Taxonomy" id="7936"/>
    <lineage>
        <taxon>Eukaryota</taxon>
        <taxon>Metazoa</taxon>
        <taxon>Chordata</taxon>
        <taxon>Craniata</taxon>
        <taxon>Vertebrata</taxon>
        <taxon>Euteleostomi</taxon>
        <taxon>Actinopterygii</taxon>
        <taxon>Neopterygii</taxon>
        <taxon>Teleostei</taxon>
        <taxon>Anguilliformes</taxon>
        <taxon>Anguillidae</taxon>
        <taxon>Anguilla</taxon>
    </lineage>
</organism>
<reference evidence="2" key="1">
    <citation type="submission" date="2014-11" db="EMBL/GenBank/DDBJ databases">
        <authorList>
            <person name="Amaro Gonzalez C."/>
        </authorList>
    </citation>
    <scope>NUCLEOTIDE SEQUENCE</scope>
</reference>
<name>A0A0E9TGZ5_ANGAN</name>
<evidence type="ECO:0000313" key="2">
    <source>
        <dbReference type="EMBL" id="JAH52195.1"/>
    </source>
</evidence>
<accession>A0A0E9TGZ5</accession>
<protein>
    <submittedName>
        <fullName evidence="2">Uncharacterized protein</fullName>
    </submittedName>
</protein>